<feature type="compositionally biased region" description="Basic residues" evidence="1">
    <location>
        <begin position="136"/>
        <end position="150"/>
    </location>
</feature>
<dbReference type="STRING" id="39966.A0A369JTF1"/>
<dbReference type="OrthoDB" id="3259181at2759"/>
<dbReference type="Proteomes" id="UP000076154">
    <property type="component" value="Unassembled WGS sequence"/>
</dbReference>
<dbReference type="EMBL" id="LUEZ02000048">
    <property type="protein sequence ID" value="RDB22973.1"/>
    <property type="molecule type" value="Genomic_DNA"/>
</dbReference>
<reference evidence="2" key="1">
    <citation type="submission" date="2018-04" db="EMBL/GenBank/DDBJ databases">
        <title>Whole genome sequencing of Hypsizygus marmoreus.</title>
        <authorList>
            <person name="Choi I.-G."/>
            <person name="Min B."/>
            <person name="Kim J.-G."/>
            <person name="Kim S."/>
            <person name="Oh Y.-L."/>
            <person name="Kong W.-S."/>
            <person name="Park H."/>
            <person name="Jeong J."/>
            <person name="Song E.-S."/>
        </authorList>
    </citation>
    <scope>NUCLEOTIDE SEQUENCE [LARGE SCALE GENOMIC DNA]</scope>
    <source>
        <strain evidence="2">51987-8</strain>
    </source>
</reference>
<feature type="region of interest" description="Disordered" evidence="1">
    <location>
        <begin position="1"/>
        <end position="170"/>
    </location>
</feature>
<dbReference type="AlphaFoldDB" id="A0A369JTF1"/>
<evidence type="ECO:0000313" key="2">
    <source>
        <dbReference type="EMBL" id="RDB22973.1"/>
    </source>
</evidence>
<feature type="compositionally biased region" description="Polar residues" evidence="1">
    <location>
        <begin position="160"/>
        <end position="169"/>
    </location>
</feature>
<accession>A0A369JTF1</accession>
<gene>
    <name evidence="2" type="ORF">Hypma_009856</name>
</gene>
<organism evidence="2 3">
    <name type="scientific">Hypsizygus marmoreus</name>
    <name type="common">White beech mushroom</name>
    <name type="synonym">Agaricus marmoreus</name>
    <dbReference type="NCBI Taxonomy" id="39966"/>
    <lineage>
        <taxon>Eukaryota</taxon>
        <taxon>Fungi</taxon>
        <taxon>Dikarya</taxon>
        <taxon>Basidiomycota</taxon>
        <taxon>Agaricomycotina</taxon>
        <taxon>Agaricomycetes</taxon>
        <taxon>Agaricomycetidae</taxon>
        <taxon>Agaricales</taxon>
        <taxon>Tricholomatineae</taxon>
        <taxon>Lyophyllaceae</taxon>
        <taxon>Hypsizygus</taxon>
    </lineage>
</organism>
<feature type="compositionally biased region" description="Basic and acidic residues" evidence="1">
    <location>
        <begin position="57"/>
        <end position="66"/>
    </location>
</feature>
<dbReference type="InParanoid" id="A0A369JTF1"/>
<proteinExistence type="predicted"/>
<protein>
    <submittedName>
        <fullName evidence="2">Uncharacterized protein</fullName>
    </submittedName>
</protein>
<evidence type="ECO:0000313" key="3">
    <source>
        <dbReference type="Proteomes" id="UP000076154"/>
    </source>
</evidence>
<keyword evidence="3" id="KW-1185">Reference proteome</keyword>
<comment type="caution">
    <text evidence="2">The sequence shown here is derived from an EMBL/GenBank/DDBJ whole genome shotgun (WGS) entry which is preliminary data.</text>
</comment>
<evidence type="ECO:0000256" key="1">
    <source>
        <dbReference type="SAM" id="MobiDB-lite"/>
    </source>
</evidence>
<feature type="compositionally biased region" description="Polar residues" evidence="1">
    <location>
        <begin position="125"/>
        <end position="135"/>
    </location>
</feature>
<sequence>MSDQCAIRPDGQRLDESAISWYHDADDDTPMVGPTSSSAQATGEDCGHGHRKKKTDHLKESPAAEHLDEDENLAKPSATRQTRRPRRSQCTQDSDESNDNFEASSSEGSDSDASTVIDSEELAQSLPSKTLPATSSKKRKRRQKLPKHQRPTTPPVQIYMPTTSMSGSRKSTKRNPIYFFYEEVPSGLNGEVKDGSTYYCCYHGNKKVMKVTKKMKYSVNDLVSHLKVNVPVMYRLCSFGISDALFVYHLTPVRKFDAGNYTYP</sequence>
<feature type="compositionally biased region" description="Low complexity" evidence="1">
    <location>
        <begin position="102"/>
        <end position="114"/>
    </location>
</feature>
<name>A0A369JTF1_HYPMA</name>